<dbReference type="SUPFAM" id="SSF51556">
    <property type="entry name" value="Metallo-dependent hydrolases"/>
    <property type="match status" value="1"/>
</dbReference>
<dbReference type="Gene3D" id="1.20.58.520">
    <property type="entry name" value="Amidohydrolase"/>
    <property type="match status" value="1"/>
</dbReference>
<dbReference type="Gene3D" id="3.30.110.90">
    <property type="entry name" value="Amidohydrolase"/>
    <property type="match status" value="1"/>
</dbReference>
<name>A0A495VZE3_9PSEU</name>
<gene>
    <name evidence="2" type="ORF">C8E97_2479</name>
</gene>
<organism evidence="2 3">
    <name type="scientific">Saccharothrix australiensis</name>
    <dbReference type="NCBI Taxonomy" id="2072"/>
    <lineage>
        <taxon>Bacteria</taxon>
        <taxon>Bacillati</taxon>
        <taxon>Actinomycetota</taxon>
        <taxon>Actinomycetes</taxon>
        <taxon>Pseudonocardiales</taxon>
        <taxon>Pseudonocardiaceae</taxon>
        <taxon>Saccharothrix</taxon>
    </lineage>
</organism>
<keyword evidence="3" id="KW-1185">Reference proteome</keyword>
<comment type="caution">
    <text evidence="2">The sequence shown here is derived from an EMBL/GenBank/DDBJ whole genome shotgun (WGS) entry which is preliminary data.</text>
</comment>
<dbReference type="GO" id="GO:0016810">
    <property type="term" value="F:hydrolase activity, acting on carbon-nitrogen (but not peptide) bonds"/>
    <property type="evidence" value="ECO:0007669"/>
    <property type="project" value="InterPro"/>
</dbReference>
<keyword evidence="2" id="KW-0378">Hydrolase</keyword>
<protein>
    <submittedName>
        <fullName evidence="2">Imidazolonepropionase-like amidohydrolase</fullName>
    </submittedName>
</protein>
<sequence length="411" mass="41104">MRTLIRGVRVFDGVTTAACADVVIDGDRIAVDPIVRAGAGGDATGPSGPGVGGPGGAAGGAVGGAGGAAGPDAADLRASCDVVVDGTGRTLLPGLVDAHTHVFDGSLARALEFGVTTELDMFCLPGNLARQRELAATHDGVADLRSAGVLATAPGGHPSQLMPALAESDAVGPFDTVAGVGDVRRFVEARVAEGVDYLKVVVDSGAVHGTSLPVLAPEVVAALVEVGHEHGLAVIAHAITAAEVGIALDAGVDGLAHVWCDATPDGLAERVAAQGVFVVGTLAYFEAITGGARTADHAVAGSLDGAMAATRALLRAGAPILAGTDATPFVPGHGDGMHRELELLVRAGLTARQALAAATSAPARHFGLTDRGRIASGLRADLVLVEGDPTRDITTTAAIVDVWRRGVRQVR</sequence>
<accession>A0A495VZE3</accession>
<dbReference type="Proteomes" id="UP000282084">
    <property type="component" value="Unassembled WGS sequence"/>
</dbReference>
<feature type="domain" description="Amidohydrolase-related" evidence="1">
    <location>
        <begin position="90"/>
        <end position="406"/>
    </location>
</feature>
<dbReference type="OrthoDB" id="3514520at2"/>
<dbReference type="Gene3D" id="3.40.50.10910">
    <property type="entry name" value="Amidohydrolase"/>
    <property type="match status" value="1"/>
</dbReference>
<dbReference type="InterPro" id="IPR011059">
    <property type="entry name" value="Metal-dep_hydrolase_composite"/>
</dbReference>
<dbReference type="InterPro" id="IPR006680">
    <property type="entry name" value="Amidohydro-rel"/>
</dbReference>
<reference evidence="2 3" key="1">
    <citation type="submission" date="2018-10" db="EMBL/GenBank/DDBJ databases">
        <title>Sequencing the genomes of 1000 actinobacteria strains.</title>
        <authorList>
            <person name="Klenk H.-P."/>
        </authorList>
    </citation>
    <scope>NUCLEOTIDE SEQUENCE [LARGE SCALE GENOMIC DNA]</scope>
    <source>
        <strain evidence="2 3">DSM 43800</strain>
    </source>
</reference>
<evidence type="ECO:0000259" key="1">
    <source>
        <dbReference type="Pfam" id="PF01979"/>
    </source>
</evidence>
<evidence type="ECO:0000313" key="2">
    <source>
        <dbReference type="EMBL" id="RKT53893.1"/>
    </source>
</evidence>
<evidence type="ECO:0000313" key="3">
    <source>
        <dbReference type="Proteomes" id="UP000282084"/>
    </source>
</evidence>
<dbReference type="Gene3D" id="2.30.40.10">
    <property type="entry name" value="Urease, subunit C, domain 1"/>
    <property type="match status" value="1"/>
</dbReference>
<dbReference type="AlphaFoldDB" id="A0A495VZE3"/>
<dbReference type="RefSeq" id="WP_121004796.1">
    <property type="nucleotide sequence ID" value="NZ_RBXO01000001.1"/>
</dbReference>
<dbReference type="InterPro" id="IPR051781">
    <property type="entry name" value="Metallo-dep_Hydrolase"/>
</dbReference>
<dbReference type="Pfam" id="PF01979">
    <property type="entry name" value="Amidohydro_1"/>
    <property type="match status" value="1"/>
</dbReference>
<dbReference type="SUPFAM" id="SSF51338">
    <property type="entry name" value="Composite domain of metallo-dependent hydrolases"/>
    <property type="match status" value="1"/>
</dbReference>
<dbReference type="EMBL" id="RBXO01000001">
    <property type="protein sequence ID" value="RKT53893.1"/>
    <property type="molecule type" value="Genomic_DNA"/>
</dbReference>
<dbReference type="PANTHER" id="PTHR43135">
    <property type="entry name" value="ALPHA-D-RIBOSE 1-METHYLPHOSPHONATE 5-TRIPHOSPHATE DIPHOSPHATASE"/>
    <property type="match status" value="1"/>
</dbReference>
<proteinExistence type="predicted"/>
<dbReference type="InterPro" id="IPR032466">
    <property type="entry name" value="Metal_Hydrolase"/>
</dbReference>
<dbReference type="PANTHER" id="PTHR43135:SF3">
    <property type="entry name" value="ALPHA-D-RIBOSE 1-METHYLPHOSPHONATE 5-TRIPHOSPHATE DIPHOSPHATASE"/>
    <property type="match status" value="1"/>
</dbReference>